<dbReference type="NCBIfam" id="TIGR01518">
    <property type="entry name" value="g3p_cytidyltrns"/>
    <property type="match status" value="1"/>
</dbReference>
<dbReference type="Proteomes" id="UP001157947">
    <property type="component" value="Unassembled WGS sequence"/>
</dbReference>
<evidence type="ECO:0000259" key="3">
    <source>
        <dbReference type="Pfam" id="PF01467"/>
    </source>
</evidence>
<dbReference type="InterPro" id="IPR050385">
    <property type="entry name" value="Archaeal_FAD_synthase"/>
</dbReference>
<dbReference type="InterPro" id="IPR014729">
    <property type="entry name" value="Rossmann-like_a/b/a_fold"/>
</dbReference>
<feature type="domain" description="Cytidyltransferase-like" evidence="3">
    <location>
        <begin position="10"/>
        <end position="129"/>
    </location>
</feature>
<evidence type="ECO:0000256" key="1">
    <source>
        <dbReference type="ARBA" id="ARBA00022679"/>
    </source>
</evidence>
<dbReference type="InterPro" id="IPR006409">
    <property type="entry name" value="G3P_cytidylTrfase"/>
</dbReference>
<dbReference type="RefSeq" id="WP_345782836.1">
    <property type="nucleotide sequence ID" value="NZ_FXTX01000001.1"/>
</dbReference>
<keyword evidence="1" id="KW-0808">Transferase</keyword>
<sequence length="156" mass="18211">MDNKSRKVVITYGTFDLFHIGHLNLLKRAKELGDYLIVGVSTDEFNEIKGKKTIIPYSHRAEIVANIKCVDLVIPEYCWEQKINDIKKYNVDVFVMGNDWKGKFDFLKEYCEVVYLDRTKDISTTQLKQTLKSLSVSKFEIIKAIEILEQLKRDLD</sequence>
<dbReference type="GO" id="GO:0047348">
    <property type="term" value="F:glycerol-3-phosphate cytidylyltransferase activity"/>
    <property type="evidence" value="ECO:0007669"/>
    <property type="project" value="InterPro"/>
</dbReference>
<dbReference type="PANTHER" id="PTHR43793:SF1">
    <property type="entry name" value="FAD SYNTHASE"/>
    <property type="match status" value="1"/>
</dbReference>
<dbReference type="GO" id="GO:0019350">
    <property type="term" value="P:teichoic acid biosynthetic process"/>
    <property type="evidence" value="ECO:0007669"/>
    <property type="project" value="InterPro"/>
</dbReference>
<dbReference type="Gene3D" id="3.40.50.620">
    <property type="entry name" value="HUPs"/>
    <property type="match status" value="1"/>
</dbReference>
<evidence type="ECO:0000313" key="4">
    <source>
        <dbReference type="EMBL" id="SMP00240.1"/>
    </source>
</evidence>
<dbReference type="CDD" id="cd02171">
    <property type="entry name" value="G3P_Cytidylyltransferase"/>
    <property type="match status" value="1"/>
</dbReference>
<dbReference type="GO" id="GO:0046872">
    <property type="term" value="F:metal ion binding"/>
    <property type="evidence" value="ECO:0007669"/>
    <property type="project" value="InterPro"/>
</dbReference>
<dbReference type="AlphaFoldDB" id="A0AA45WI63"/>
<dbReference type="EMBL" id="FXTX01000001">
    <property type="protein sequence ID" value="SMP00240.1"/>
    <property type="molecule type" value="Genomic_DNA"/>
</dbReference>
<evidence type="ECO:0000256" key="2">
    <source>
        <dbReference type="ARBA" id="ARBA00022695"/>
    </source>
</evidence>
<dbReference type="Pfam" id="PF01467">
    <property type="entry name" value="CTP_transf_like"/>
    <property type="match status" value="1"/>
</dbReference>
<organism evidence="4 5">
    <name type="scientific">Venenivibrio stagnispumantis</name>
    <dbReference type="NCBI Taxonomy" id="407998"/>
    <lineage>
        <taxon>Bacteria</taxon>
        <taxon>Pseudomonadati</taxon>
        <taxon>Aquificota</taxon>
        <taxon>Aquificia</taxon>
        <taxon>Aquificales</taxon>
        <taxon>Hydrogenothermaceae</taxon>
        <taxon>Venenivibrio</taxon>
    </lineage>
</organism>
<comment type="caution">
    <text evidence="4">The sequence shown here is derived from an EMBL/GenBank/DDBJ whole genome shotgun (WGS) entry which is preliminary data.</text>
</comment>
<proteinExistence type="predicted"/>
<evidence type="ECO:0000313" key="5">
    <source>
        <dbReference type="Proteomes" id="UP001157947"/>
    </source>
</evidence>
<keyword evidence="2 4" id="KW-0548">Nucleotidyltransferase</keyword>
<dbReference type="SUPFAM" id="SSF52374">
    <property type="entry name" value="Nucleotidylyl transferase"/>
    <property type="match status" value="1"/>
</dbReference>
<dbReference type="NCBIfam" id="TIGR00125">
    <property type="entry name" value="cyt_tran_rel"/>
    <property type="match status" value="1"/>
</dbReference>
<protein>
    <submittedName>
        <fullName evidence="4">Glycerol-3-phosphate cytidylyltransferase</fullName>
    </submittedName>
</protein>
<gene>
    <name evidence="4" type="ORF">SAMN06264868_10132</name>
</gene>
<reference evidence="4" key="1">
    <citation type="submission" date="2017-05" db="EMBL/GenBank/DDBJ databases">
        <authorList>
            <person name="Varghese N."/>
            <person name="Submissions S."/>
        </authorList>
    </citation>
    <scope>NUCLEOTIDE SEQUENCE</scope>
    <source>
        <strain evidence="4">DSM 18763</strain>
    </source>
</reference>
<dbReference type="InterPro" id="IPR004821">
    <property type="entry name" value="Cyt_trans-like"/>
</dbReference>
<name>A0AA45WI63_9AQUI</name>
<dbReference type="PANTHER" id="PTHR43793">
    <property type="entry name" value="FAD SYNTHASE"/>
    <property type="match status" value="1"/>
</dbReference>
<keyword evidence="5" id="KW-1185">Reference proteome</keyword>
<accession>A0AA45WI63</accession>
<dbReference type="GO" id="GO:0005737">
    <property type="term" value="C:cytoplasm"/>
    <property type="evidence" value="ECO:0007669"/>
    <property type="project" value="InterPro"/>
</dbReference>